<dbReference type="RefSeq" id="WP_396639349.1">
    <property type="nucleotide sequence ID" value="NZ_JBIQWL010000001.1"/>
</dbReference>
<dbReference type="InterPro" id="IPR050659">
    <property type="entry name" value="Peptidase_M24B"/>
</dbReference>
<dbReference type="Pfam" id="PF00557">
    <property type="entry name" value="Peptidase_M24"/>
    <property type="match status" value="1"/>
</dbReference>
<feature type="domain" description="Peptidase M24" evidence="1">
    <location>
        <begin position="205"/>
        <end position="413"/>
    </location>
</feature>
<protein>
    <submittedName>
        <fullName evidence="2">M24 family metallopeptidase</fullName>
    </submittedName>
</protein>
<evidence type="ECO:0000259" key="1">
    <source>
        <dbReference type="Pfam" id="PF00557"/>
    </source>
</evidence>
<comment type="caution">
    <text evidence="2">The sequence shown here is derived from an EMBL/GenBank/DDBJ whole genome shotgun (WGS) entry which is preliminary data.</text>
</comment>
<accession>A0ABW7Q5C0</accession>
<dbReference type="Proteomes" id="UP001610861">
    <property type="component" value="Unassembled WGS sequence"/>
</dbReference>
<reference evidence="2 3" key="1">
    <citation type="submission" date="2024-09" db="EMBL/GenBank/DDBJ databases">
        <authorList>
            <person name="Pan X."/>
        </authorList>
    </citation>
    <scope>NUCLEOTIDE SEQUENCE [LARGE SCALE GENOMIC DNA]</scope>
    <source>
        <strain evidence="2 3">B2969</strain>
    </source>
</reference>
<evidence type="ECO:0000313" key="3">
    <source>
        <dbReference type="Proteomes" id="UP001610861"/>
    </source>
</evidence>
<keyword evidence="3" id="KW-1185">Reference proteome</keyword>
<dbReference type="InterPro" id="IPR000994">
    <property type="entry name" value="Pept_M24"/>
</dbReference>
<dbReference type="PANTHER" id="PTHR46112">
    <property type="entry name" value="AMINOPEPTIDASE"/>
    <property type="match status" value="1"/>
</dbReference>
<dbReference type="EMBL" id="JBIQWL010000001">
    <property type="protein sequence ID" value="MFH8249412.1"/>
    <property type="molecule type" value="Genomic_DNA"/>
</dbReference>
<dbReference type="Gene3D" id="3.40.350.10">
    <property type="entry name" value="Creatinase/prolidase N-terminal domain"/>
    <property type="match status" value="1"/>
</dbReference>
<dbReference type="Gene3D" id="3.90.230.10">
    <property type="entry name" value="Creatinase/methionine aminopeptidase superfamily"/>
    <property type="match status" value="1"/>
</dbReference>
<dbReference type="CDD" id="cd01066">
    <property type="entry name" value="APP_MetAP"/>
    <property type="match status" value="1"/>
</dbReference>
<dbReference type="InterPro" id="IPR036005">
    <property type="entry name" value="Creatinase/aminopeptidase-like"/>
</dbReference>
<sequence length="460" mass="51131">MKSTGTTGMNAVDWEARVDFDRLRDDRLARLKAELERSDLGAVLAFDFSNIRYMTATHIGTWAMDKLIRFSLLTRNSDPISWDFGSAAKHHALYNPWLDSTTAEMDADPHAPHEGAKRPRLERGARAGISTLRGAFTPDAGIAEEVARKIKRELEKFGLADEPLGVDVIELPILFALQAEGIRVVDGQQVFMEARRIKTGDEIRLLTQAASMVDAAYEELYRFLRPGVRENETVGLVAKTLYDLGSEYVEGVNAISGERCAPHPHVFSDRLIRPGDPAFFDILHSFNGYRTCYYRCFAVGSASIAQRDAYARAREYMDRAIALVKPGATTADIVKVWPTAQEFGFPDEEAAFALQYGHGVGLSIWEKPIFSRLVSLDHPEVLQEGMVFALETYWPSADGWGAARIEEEVVVTADGCEVITKFPAEELLVAGTRYIAVGGPLNLERDSQSHLNTRWGRGEA</sequence>
<organism evidence="2 3">
    <name type="scientific">Microbacterium alkaliflavum</name>
    <dbReference type="NCBI Taxonomy" id="3248839"/>
    <lineage>
        <taxon>Bacteria</taxon>
        <taxon>Bacillati</taxon>
        <taxon>Actinomycetota</taxon>
        <taxon>Actinomycetes</taxon>
        <taxon>Micrococcales</taxon>
        <taxon>Microbacteriaceae</taxon>
        <taxon>Microbacterium</taxon>
    </lineage>
</organism>
<evidence type="ECO:0000313" key="2">
    <source>
        <dbReference type="EMBL" id="MFH8249412.1"/>
    </source>
</evidence>
<dbReference type="InterPro" id="IPR029149">
    <property type="entry name" value="Creatin/AminoP/Spt16_N"/>
</dbReference>
<dbReference type="PANTHER" id="PTHR46112:SF2">
    <property type="entry name" value="XAA-PRO AMINOPEPTIDASE P-RELATED"/>
    <property type="match status" value="1"/>
</dbReference>
<proteinExistence type="predicted"/>
<gene>
    <name evidence="2" type="ORF">ACH3VR_03460</name>
</gene>
<dbReference type="SUPFAM" id="SSF55920">
    <property type="entry name" value="Creatinase/aminopeptidase"/>
    <property type="match status" value="1"/>
</dbReference>
<name>A0ABW7Q5C0_9MICO</name>